<proteinExistence type="inferred from homology"/>
<dbReference type="InterPro" id="IPR037185">
    <property type="entry name" value="EmrE-like"/>
</dbReference>
<evidence type="ECO:0000313" key="11">
    <source>
        <dbReference type="Proteomes" id="UP000294662"/>
    </source>
</evidence>
<evidence type="ECO:0000256" key="8">
    <source>
        <dbReference type="SAM" id="Phobius"/>
    </source>
</evidence>
<sequence length="316" mass="34283">MSEMQKGILAMIGACTVWGLSPLFYKLLSHVPPLEVLAHRTLWSFVLFAVILALRGRLGDLRAALGDGRRVALFALASAMISINWFFYILSVQIGHTTEASLGYYIFPLVAVLVGRFGFGERLARAQWLAVGLAALAVMGLTWGLGVAPWISLLLATTFGLYGAVKKYLPVGPMVSVTIEILFFLPIGITMLVIQHGSGQGAFGRELWDSALLILSGPLTALPLILFSFAARRVPMATVGVLQYLNPTLQFLCAVLVFGEPFTFWHQIAFGMIWCALALFSVSSLRQDRASRRASMAATGVSTHVRYSASEASAKP</sequence>
<keyword evidence="11" id="KW-1185">Reference proteome</keyword>
<dbReference type="NCBIfam" id="TIGR00688">
    <property type="entry name" value="rarD"/>
    <property type="match status" value="1"/>
</dbReference>
<feature type="transmembrane region" description="Helical" evidence="8">
    <location>
        <begin position="37"/>
        <end position="58"/>
    </location>
</feature>
<evidence type="ECO:0000256" key="1">
    <source>
        <dbReference type="ARBA" id="ARBA00004651"/>
    </source>
</evidence>
<keyword evidence="3" id="KW-0813">Transport</keyword>
<dbReference type="Pfam" id="PF00892">
    <property type="entry name" value="EamA"/>
    <property type="match status" value="2"/>
</dbReference>
<evidence type="ECO:0000256" key="2">
    <source>
        <dbReference type="ARBA" id="ARBA00007362"/>
    </source>
</evidence>
<comment type="subcellular location">
    <subcellularLocation>
        <location evidence="1">Cell membrane</location>
        <topology evidence="1">Multi-pass membrane protein</topology>
    </subcellularLocation>
</comment>
<protein>
    <submittedName>
        <fullName evidence="10">EamA family transporter RarD</fullName>
    </submittedName>
</protein>
<dbReference type="AlphaFoldDB" id="A0A4R5F055"/>
<feature type="transmembrane region" description="Helical" evidence="8">
    <location>
        <begin position="264"/>
        <end position="285"/>
    </location>
</feature>
<dbReference type="PANTHER" id="PTHR22911">
    <property type="entry name" value="ACYL-MALONYL CONDENSING ENZYME-RELATED"/>
    <property type="match status" value="1"/>
</dbReference>
<keyword evidence="7 8" id="KW-0472">Membrane</keyword>
<evidence type="ECO:0000256" key="6">
    <source>
        <dbReference type="ARBA" id="ARBA00022989"/>
    </source>
</evidence>
<feature type="transmembrane region" description="Helical" evidence="8">
    <location>
        <begin position="126"/>
        <end position="143"/>
    </location>
</feature>
<accession>A0A4R5F055</accession>
<dbReference type="PANTHER" id="PTHR22911:SF137">
    <property type="entry name" value="SOLUTE CARRIER FAMILY 35 MEMBER G2-RELATED"/>
    <property type="match status" value="1"/>
</dbReference>
<evidence type="ECO:0000256" key="5">
    <source>
        <dbReference type="ARBA" id="ARBA00022692"/>
    </source>
</evidence>
<dbReference type="SUPFAM" id="SSF103481">
    <property type="entry name" value="Multidrug resistance efflux transporter EmrE"/>
    <property type="match status" value="2"/>
</dbReference>
<feature type="transmembrane region" description="Helical" evidence="8">
    <location>
        <begin position="102"/>
        <end position="119"/>
    </location>
</feature>
<evidence type="ECO:0000256" key="3">
    <source>
        <dbReference type="ARBA" id="ARBA00022448"/>
    </source>
</evidence>
<evidence type="ECO:0000313" key="10">
    <source>
        <dbReference type="EMBL" id="TDE40828.1"/>
    </source>
</evidence>
<feature type="domain" description="EamA" evidence="9">
    <location>
        <begin position="152"/>
        <end position="281"/>
    </location>
</feature>
<dbReference type="OrthoDB" id="369870at2"/>
<gene>
    <name evidence="10" type="primary">rarD</name>
    <name evidence="10" type="ORF">E1B25_00995</name>
</gene>
<feature type="transmembrane region" description="Helical" evidence="8">
    <location>
        <begin position="7"/>
        <end position="25"/>
    </location>
</feature>
<feature type="domain" description="EamA" evidence="9">
    <location>
        <begin position="6"/>
        <end position="142"/>
    </location>
</feature>
<keyword evidence="4" id="KW-1003">Cell membrane</keyword>
<feature type="transmembrane region" description="Helical" evidence="8">
    <location>
        <begin position="149"/>
        <end position="165"/>
    </location>
</feature>
<keyword evidence="6 8" id="KW-1133">Transmembrane helix</keyword>
<dbReference type="RefSeq" id="WP_132826818.1">
    <property type="nucleotide sequence ID" value="NZ_SMFP01000001.1"/>
</dbReference>
<evidence type="ECO:0000256" key="7">
    <source>
        <dbReference type="ARBA" id="ARBA00023136"/>
    </source>
</evidence>
<evidence type="ECO:0000256" key="4">
    <source>
        <dbReference type="ARBA" id="ARBA00022475"/>
    </source>
</evidence>
<reference evidence="10 11" key="1">
    <citation type="submission" date="2019-03" db="EMBL/GenBank/DDBJ databases">
        <authorList>
            <person name="Zhang S."/>
        </authorList>
    </citation>
    <scope>NUCLEOTIDE SEQUENCE [LARGE SCALE GENOMIC DNA]</scope>
    <source>
        <strain evidence="10 11">S4J41</strain>
    </source>
</reference>
<feature type="transmembrane region" description="Helical" evidence="8">
    <location>
        <begin position="210"/>
        <end position="229"/>
    </location>
</feature>
<comment type="similarity">
    <text evidence="2">Belongs to the EamA transporter family.</text>
</comment>
<feature type="transmembrane region" description="Helical" evidence="8">
    <location>
        <begin position="70"/>
        <end position="90"/>
    </location>
</feature>
<comment type="caution">
    <text evidence="10">The sequence shown here is derived from an EMBL/GenBank/DDBJ whole genome shotgun (WGS) entry which is preliminary data.</text>
</comment>
<feature type="transmembrane region" description="Helical" evidence="8">
    <location>
        <begin position="241"/>
        <end position="258"/>
    </location>
</feature>
<dbReference type="EMBL" id="SMFP01000001">
    <property type="protein sequence ID" value="TDE40828.1"/>
    <property type="molecule type" value="Genomic_DNA"/>
</dbReference>
<dbReference type="InterPro" id="IPR004626">
    <property type="entry name" value="RarD"/>
</dbReference>
<dbReference type="GO" id="GO:0005886">
    <property type="term" value="C:plasma membrane"/>
    <property type="evidence" value="ECO:0007669"/>
    <property type="project" value="UniProtKB-SubCell"/>
</dbReference>
<name>A0A4R5F055_9RHOB</name>
<feature type="transmembrane region" description="Helical" evidence="8">
    <location>
        <begin position="177"/>
        <end position="198"/>
    </location>
</feature>
<dbReference type="InterPro" id="IPR000620">
    <property type="entry name" value="EamA_dom"/>
</dbReference>
<evidence type="ECO:0000259" key="9">
    <source>
        <dbReference type="Pfam" id="PF00892"/>
    </source>
</evidence>
<dbReference type="Proteomes" id="UP000294662">
    <property type="component" value="Unassembled WGS sequence"/>
</dbReference>
<organism evidence="10 11">
    <name type="scientific">Antarcticimicrobium sediminis</name>
    <dbReference type="NCBI Taxonomy" id="2546227"/>
    <lineage>
        <taxon>Bacteria</taxon>
        <taxon>Pseudomonadati</taxon>
        <taxon>Pseudomonadota</taxon>
        <taxon>Alphaproteobacteria</taxon>
        <taxon>Rhodobacterales</taxon>
        <taxon>Paracoccaceae</taxon>
        <taxon>Antarcticimicrobium</taxon>
    </lineage>
</organism>
<keyword evidence="5 8" id="KW-0812">Transmembrane</keyword>